<sequence>MKKVIRLGDQTSHGGVVLSGASTTNMFGKPVALLGDKVSCPIPGHGVCPIIEGDPTWAVGGKAVALEGHKTSCGAVLISSMPEIGRAYEGSGAASAGKAATAAKTLVETAAAARVLKYDEQVRIKDLDNNPIPYVPYYITDSAGKAYKGISDAEGCCERIYTDDAQTLNILTGVLALEKW</sequence>
<protein>
    <submittedName>
        <fullName evidence="1">PAAR domain-containing protein</fullName>
    </submittedName>
</protein>
<comment type="caution">
    <text evidence="1">The sequence shown here is derived from an EMBL/GenBank/DDBJ whole genome shotgun (WGS) entry which is preliminary data.</text>
</comment>
<organism evidence="1 2">
    <name type="scientific">Iodobacter arcticus</name>
    <dbReference type="NCBI Taxonomy" id="590593"/>
    <lineage>
        <taxon>Bacteria</taxon>
        <taxon>Pseudomonadati</taxon>
        <taxon>Pseudomonadota</taxon>
        <taxon>Betaproteobacteria</taxon>
        <taxon>Neisseriales</taxon>
        <taxon>Chitinibacteraceae</taxon>
        <taxon>Iodobacter</taxon>
    </lineage>
</organism>
<proteinExistence type="predicted"/>
<gene>
    <name evidence="1" type="ORF">ACFQNF_05615</name>
</gene>
<evidence type="ECO:0000313" key="2">
    <source>
        <dbReference type="Proteomes" id="UP001596473"/>
    </source>
</evidence>
<dbReference type="EMBL" id="JBHTBQ010000009">
    <property type="protein sequence ID" value="MFC7419352.1"/>
    <property type="molecule type" value="Genomic_DNA"/>
</dbReference>
<dbReference type="RefSeq" id="WP_380186779.1">
    <property type="nucleotide sequence ID" value="NZ_JBHTBQ010000009.1"/>
</dbReference>
<accession>A0ABW2QUG0</accession>
<dbReference type="CDD" id="cd14744">
    <property type="entry name" value="PAAR_CT_2"/>
    <property type="match status" value="1"/>
</dbReference>
<dbReference type="Pfam" id="PF05488">
    <property type="entry name" value="PAAR_motif"/>
    <property type="match status" value="1"/>
</dbReference>
<keyword evidence="2" id="KW-1185">Reference proteome</keyword>
<dbReference type="InterPro" id="IPR008727">
    <property type="entry name" value="PAAR_motif"/>
</dbReference>
<evidence type="ECO:0000313" key="1">
    <source>
        <dbReference type="EMBL" id="MFC7419352.1"/>
    </source>
</evidence>
<dbReference type="Proteomes" id="UP001596473">
    <property type="component" value="Unassembled WGS sequence"/>
</dbReference>
<dbReference type="Gene3D" id="2.60.200.60">
    <property type="match status" value="1"/>
</dbReference>
<name>A0ABW2QUG0_9NEIS</name>
<reference evidence="2" key="1">
    <citation type="journal article" date="2019" name="Int. J. Syst. Evol. Microbiol.">
        <title>The Global Catalogue of Microorganisms (GCM) 10K type strain sequencing project: providing services to taxonomists for standard genome sequencing and annotation.</title>
        <authorList>
            <consortium name="The Broad Institute Genomics Platform"/>
            <consortium name="The Broad Institute Genome Sequencing Center for Infectious Disease"/>
            <person name="Wu L."/>
            <person name="Ma J."/>
        </authorList>
    </citation>
    <scope>NUCLEOTIDE SEQUENCE [LARGE SCALE GENOMIC DNA]</scope>
    <source>
        <strain evidence="2">CCUG 62945</strain>
    </source>
</reference>